<comment type="function">
    <text evidence="2 15">This enzyme scavenges exogenous and endogenous cytidine and 2'-deoxycytidine for UMP synthesis.</text>
</comment>
<reference evidence="17 18" key="1">
    <citation type="submission" date="2018-03" db="EMBL/GenBank/DDBJ databases">
        <title>Genomic Encyclopedia of Type Strains, Phase III (KMG-III): the genomes of soil and plant-associated and newly described type strains.</title>
        <authorList>
            <person name="Whitman W."/>
        </authorList>
    </citation>
    <scope>NUCLEOTIDE SEQUENCE [LARGE SCALE GENOMIC DNA]</scope>
    <source>
        <strain evidence="17 18">CGMCC 1.12700</strain>
    </source>
</reference>
<evidence type="ECO:0000259" key="16">
    <source>
        <dbReference type="PROSITE" id="PS51747"/>
    </source>
</evidence>
<dbReference type="EMBL" id="PYGD01000004">
    <property type="protein sequence ID" value="PSK91969.1"/>
    <property type="molecule type" value="Genomic_DNA"/>
</dbReference>
<feature type="binding site" evidence="14">
    <location>
        <position position="72"/>
    </location>
    <ligand>
        <name>Zn(2+)</name>
        <dbReference type="ChEBI" id="CHEBI:29105"/>
        <note>catalytic</note>
    </ligand>
</feature>
<evidence type="ECO:0000256" key="11">
    <source>
        <dbReference type="ARBA" id="ARBA00049558"/>
    </source>
</evidence>
<accession>A0A2P8D471</accession>
<dbReference type="GO" id="GO:0042802">
    <property type="term" value="F:identical protein binding"/>
    <property type="evidence" value="ECO:0007669"/>
    <property type="project" value="UniProtKB-ARBA"/>
</dbReference>
<dbReference type="Pfam" id="PF00383">
    <property type="entry name" value="dCMP_cyt_deam_1"/>
    <property type="match status" value="1"/>
</dbReference>
<evidence type="ECO:0000256" key="4">
    <source>
        <dbReference type="ARBA" id="ARBA00012783"/>
    </source>
</evidence>
<feature type="active site" description="Proton donor" evidence="12">
    <location>
        <position position="74"/>
    </location>
</feature>
<comment type="similarity">
    <text evidence="3 15">Belongs to the cytidine and deoxycytidylate deaminase family.</text>
</comment>
<evidence type="ECO:0000256" key="1">
    <source>
        <dbReference type="ARBA" id="ARBA00001947"/>
    </source>
</evidence>
<dbReference type="EC" id="3.5.4.5" evidence="4 15"/>
<feature type="binding site" evidence="14">
    <location>
        <position position="113"/>
    </location>
    <ligand>
        <name>Zn(2+)</name>
        <dbReference type="ChEBI" id="CHEBI:29105"/>
        <note>catalytic</note>
    </ligand>
</feature>
<dbReference type="CDD" id="cd01283">
    <property type="entry name" value="cytidine_deaminase"/>
    <property type="match status" value="1"/>
</dbReference>
<dbReference type="RefSeq" id="WP_106523050.1">
    <property type="nucleotide sequence ID" value="NZ_PYGD01000004.1"/>
</dbReference>
<dbReference type="Proteomes" id="UP000240572">
    <property type="component" value="Unassembled WGS sequence"/>
</dbReference>
<protein>
    <recommendedName>
        <fullName evidence="5 15">Cytidine deaminase</fullName>
        <ecNumber evidence="4 15">3.5.4.5</ecNumber>
    </recommendedName>
    <alternativeName>
        <fullName evidence="9 15">Cytidine aminohydrolase</fullName>
    </alternativeName>
</protein>
<keyword evidence="18" id="KW-1185">Reference proteome</keyword>
<dbReference type="InterPro" id="IPR016192">
    <property type="entry name" value="APOBEC/CMP_deaminase_Zn-bd"/>
</dbReference>
<dbReference type="PANTHER" id="PTHR11644">
    <property type="entry name" value="CYTIDINE DEAMINASE"/>
    <property type="match status" value="1"/>
</dbReference>
<evidence type="ECO:0000313" key="18">
    <source>
        <dbReference type="Proteomes" id="UP000240572"/>
    </source>
</evidence>
<evidence type="ECO:0000256" key="7">
    <source>
        <dbReference type="ARBA" id="ARBA00022801"/>
    </source>
</evidence>
<dbReference type="PANTHER" id="PTHR11644:SF2">
    <property type="entry name" value="CYTIDINE DEAMINASE"/>
    <property type="match status" value="1"/>
</dbReference>
<evidence type="ECO:0000256" key="10">
    <source>
        <dbReference type="ARBA" id="ARBA00049252"/>
    </source>
</evidence>
<evidence type="ECO:0000256" key="6">
    <source>
        <dbReference type="ARBA" id="ARBA00022723"/>
    </source>
</evidence>
<evidence type="ECO:0000313" key="17">
    <source>
        <dbReference type="EMBL" id="PSK91969.1"/>
    </source>
</evidence>
<dbReference type="GO" id="GO:0008270">
    <property type="term" value="F:zinc ion binding"/>
    <property type="evidence" value="ECO:0007669"/>
    <property type="project" value="UniProtKB-UniRule"/>
</dbReference>
<gene>
    <name evidence="17" type="ORF">B0I18_10463</name>
</gene>
<comment type="caution">
    <text evidence="17">The sequence shown here is derived from an EMBL/GenBank/DDBJ whole genome shotgun (WGS) entry which is preliminary data.</text>
</comment>
<evidence type="ECO:0000256" key="2">
    <source>
        <dbReference type="ARBA" id="ARBA00003949"/>
    </source>
</evidence>
<dbReference type="GO" id="GO:0055086">
    <property type="term" value="P:nucleobase-containing small molecule metabolic process"/>
    <property type="evidence" value="ECO:0007669"/>
    <property type="project" value="UniProtKB-ARBA"/>
</dbReference>
<dbReference type="GO" id="GO:0004126">
    <property type="term" value="F:cytidine deaminase activity"/>
    <property type="evidence" value="ECO:0007669"/>
    <property type="project" value="UniProtKB-UniRule"/>
</dbReference>
<organism evidence="17 18">
    <name type="scientific">Taibaiella chishuiensis</name>
    <dbReference type="NCBI Taxonomy" id="1434707"/>
    <lineage>
        <taxon>Bacteria</taxon>
        <taxon>Pseudomonadati</taxon>
        <taxon>Bacteroidota</taxon>
        <taxon>Chitinophagia</taxon>
        <taxon>Chitinophagales</taxon>
        <taxon>Chitinophagaceae</taxon>
        <taxon>Taibaiella</taxon>
    </lineage>
</organism>
<evidence type="ECO:0000256" key="3">
    <source>
        <dbReference type="ARBA" id="ARBA00006576"/>
    </source>
</evidence>
<dbReference type="GO" id="GO:0072527">
    <property type="term" value="P:pyrimidine-containing compound metabolic process"/>
    <property type="evidence" value="ECO:0007669"/>
    <property type="project" value="UniProtKB-ARBA"/>
</dbReference>
<feature type="binding site" evidence="14">
    <location>
        <position position="116"/>
    </location>
    <ligand>
        <name>Zn(2+)</name>
        <dbReference type="ChEBI" id="CHEBI:29105"/>
        <note>catalytic</note>
    </ligand>
</feature>
<dbReference type="PROSITE" id="PS51747">
    <property type="entry name" value="CYT_DCMP_DEAMINASES_2"/>
    <property type="match status" value="1"/>
</dbReference>
<dbReference type="InterPro" id="IPR016193">
    <property type="entry name" value="Cytidine_deaminase-like"/>
</dbReference>
<dbReference type="AlphaFoldDB" id="A0A2P8D471"/>
<comment type="catalytic activity">
    <reaction evidence="10 15">
        <text>2'-deoxycytidine + H2O + H(+) = 2'-deoxyuridine + NH4(+)</text>
        <dbReference type="Rhea" id="RHEA:13433"/>
        <dbReference type="ChEBI" id="CHEBI:15377"/>
        <dbReference type="ChEBI" id="CHEBI:15378"/>
        <dbReference type="ChEBI" id="CHEBI:15698"/>
        <dbReference type="ChEBI" id="CHEBI:16450"/>
        <dbReference type="ChEBI" id="CHEBI:28938"/>
        <dbReference type="EC" id="3.5.4.5"/>
    </reaction>
</comment>
<dbReference type="PROSITE" id="PS00903">
    <property type="entry name" value="CYT_DCMP_DEAMINASES_1"/>
    <property type="match status" value="1"/>
</dbReference>
<dbReference type="OrthoDB" id="9795347at2"/>
<dbReference type="SUPFAM" id="SSF53927">
    <property type="entry name" value="Cytidine deaminase-like"/>
    <property type="match status" value="1"/>
</dbReference>
<keyword evidence="7 15" id="KW-0378">Hydrolase</keyword>
<evidence type="ECO:0000256" key="9">
    <source>
        <dbReference type="ARBA" id="ARBA00032005"/>
    </source>
</evidence>
<evidence type="ECO:0000256" key="5">
    <source>
        <dbReference type="ARBA" id="ARBA00018266"/>
    </source>
</evidence>
<keyword evidence="8 14" id="KW-0862">Zinc</keyword>
<name>A0A2P8D471_9BACT</name>
<evidence type="ECO:0000256" key="13">
    <source>
        <dbReference type="PIRSR" id="PIRSR606262-2"/>
    </source>
</evidence>
<dbReference type="NCBIfam" id="TIGR01354">
    <property type="entry name" value="cyt_deam_tetra"/>
    <property type="match status" value="1"/>
</dbReference>
<sequence length="161" mass="17112">MDKAFSFSYRLLTDASGLEPAEAALLAAANEAQQLAYAPYSRFEVGAALLLDDGAIVKGGNQENASYPAGICAERTALSAASSLYPGVPISAVAIAYRNLDRNDQGEMILSPCGICRQSLLEAFSRQEKKIKIIMSSPAGRIIVLDSVENLLPFSFSGSFL</sequence>
<dbReference type="NCBIfam" id="NF004064">
    <property type="entry name" value="PRK05578.1"/>
    <property type="match status" value="1"/>
</dbReference>
<feature type="domain" description="CMP/dCMP-type deaminase" evidence="16">
    <location>
        <begin position="20"/>
        <end position="145"/>
    </location>
</feature>
<keyword evidence="6 14" id="KW-0479">Metal-binding</keyword>
<dbReference type="InterPro" id="IPR006262">
    <property type="entry name" value="Cyt_deam_tetra"/>
</dbReference>
<evidence type="ECO:0000256" key="8">
    <source>
        <dbReference type="ARBA" id="ARBA00022833"/>
    </source>
</evidence>
<evidence type="ECO:0000256" key="12">
    <source>
        <dbReference type="PIRSR" id="PIRSR606262-1"/>
    </source>
</evidence>
<dbReference type="Gene3D" id="3.40.140.10">
    <property type="entry name" value="Cytidine Deaminase, domain 2"/>
    <property type="match status" value="1"/>
</dbReference>
<dbReference type="GO" id="GO:0005829">
    <property type="term" value="C:cytosol"/>
    <property type="evidence" value="ECO:0007669"/>
    <property type="project" value="TreeGrafter"/>
</dbReference>
<feature type="binding site" evidence="13">
    <location>
        <begin position="61"/>
        <end position="67"/>
    </location>
    <ligand>
        <name>substrate</name>
    </ligand>
</feature>
<proteinExistence type="inferred from homology"/>
<dbReference type="InterPro" id="IPR002125">
    <property type="entry name" value="CMP_dCMP_dom"/>
</dbReference>
<evidence type="ECO:0000256" key="14">
    <source>
        <dbReference type="PIRSR" id="PIRSR606262-3"/>
    </source>
</evidence>
<evidence type="ECO:0000256" key="15">
    <source>
        <dbReference type="RuleBase" id="RU364006"/>
    </source>
</evidence>
<comment type="cofactor">
    <cofactor evidence="1 14 15">
        <name>Zn(2+)</name>
        <dbReference type="ChEBI" id="CHEBI:29105"/>
    </cofactor>
</comment>
<comment type="catalytic activity">
    <reaction evidence="11 15">
        <text>cytidine + H2O + H(+) = uridine + NH4(+)</text>
        <dbReference type="Rhea" id="RHEA:16069"/>
        <dbReference type="ChEBI" id="CHEBI:15377"/>
        <dbReference type="ChEBI" id="CHEBI:15378"/>
        <dbReference type="ChEBI" id="CHEBI:16704"/>
        <dbReference type="ChEBI" id="CHEBI:17562"/>
        <dbReference type="ChEBI" id="CHEBI:28938"/>
        <dbReference type="EC" id="3.5.4.5"/>
    </reaction>
</comment>
<dbReference type="InterPro" id="IPR050202">
    <property type="entry name" value="Cyt/Deoxycyt_deaminase"/>
</dbReference>